<dbReference type="InterPro" id="IPR002938">
    <property type="entry name" value="FAD-bd"/>
</dbReference>
<protein>
    <submittedName>
        <fullName evidence="5">FAD-dependent monooxygenase</fullName>
    </submittedName>
</protein>
<dbReference type="InterPro" id="IPR050641">
    <property type="entry name" value="RIFMO-like"/>
</dbReference>
<comment type="caution">
    <text evidence="5">The sequence shown here is derived from an EMBL/GenBank/DDBJ whole genome shotgun (WGS) entry which is preliminary data.</text>
</comment>
<accession>A0ABN2FXJ7</accession>
<evidence type="ECO:0000256" key="1">
    <source>
        <dbReference type="ARBA" id="ARBA00001974"/>
    </source>
</evidence>
<sequence>MPDLIDVLVVGAGPTGLLLANELGLAGIRTVVIDQLPVRTGQSKALSLQPRSAEILHSRGWLESIRTYEHATVPSGHFGGIRLDYSVFDTAFPFQIGVEQADVERFLEEHLATYDIPVLRGRQLTGLSQTAEKVIAIVDGHPDISAKYVVGADGAHSAVRKLTGFGFPGRDARIQLAVADLTFSQRPAGISDQWELPTTGGYLLPLRDGVHRFLFGGSGAPQTPVPIEEVQEAITAAYGPEAVVGEVRWASRFGDASRQADRYRIGRVLLAGDAAHIHLPAGGQGMNLGLQDAFNLGWKLAATVAGWAPPGLLDTYHHERHPVAAAVLANTRAQGVLTVPDPDIQALRAMVTDLLADPAANRRLAGEISGLDIQYRMPGGDAELLGRRMPDRTLADGSQLADHCRLGRALFVSDGWKERSYDGRIDPLTAAVDTAFLVRPDGYVCWAGDRAESLSAAERHWFGAPQHMRSTVHIGS</sequence>
<name>A0ABN2FXJ7_9ACTN</name>
<keyword evidence="5" id="KW-0560">Oxidoreductase</keyword>
<dbReference type="Gene3D" id="3.50.50.60">
    <property type="entry name" value="FAD/NAD(P)-binding domain"/>
    <property type="match status" value="1"/>
</dbReference>
<keyword evidence="6" id="KW-1185">Reference proteome</keyword>
<dbReference type="EMBL" id="BAAANY010000002">
    <property type="protein sequence ID" value="GAA1661617.1"/>
    <property type="molecule type" value="Genomic_DNA"/>
</dbReference>
<dbReference type="RefSeq" id="WP_344307339.1">
    <property type="nucleotide sequence ID" value="NZ_BAAANY010000002.1"/>
</dbReference>
<feature type="domain" description="FAD-binding" evidence="4">
    <location>
        <begin position="6"/>
        <end position="330"/>
    </location>
</feature>
<gene>
    <name evidence="5" type="ORF">GCM10009765_08930</name>
</gene>
<evidence type="ECO:0000256" key="2">
    <source>
        <dbReference type="ARBA" id="ARBA00022630"/>
    </source>
</evidence>
<dbReference type="Pfam" id="PF01494">
    <property type="entry name" value="FAD_binding_3"/>
    <property type="match status" value="1"/>
</dbReference>
<dbReference type="GO" id="GO:0004497">
    <property type="term" value="F:monooxygenase activity"/>
    <property type="evidence" value="ECO:0007669"/>
    <property type="project" value="UniProtKB-KW"/>
</dbReference>
<dbReference type="Gene3D" id="3.40.30.120">
    <property type="match status" value="1"/>
</dbReference>
<dbReference type="Proteomes" id="UP001500618">
    <property type="component" value="Unassembled WGS sequence"/>
</dbReference>
<dbReference type="PANTHER" id="PTHR43004">
    <property type="entry name" value="TRK SYSTEM POTASSIUM UPTAKE PROTEIN"/>
    <property type="match status" value="1"/>
</dbReference>
<keyword evidence="3" id="KW-0274">FAD</keyword>
<evidence type="ECO:0000259" key="4">
    <source>
        <dbReference type="Pfam" id="PF01494"/>
    </source>
</evidence>
<evidence type="ECO:0000313" key="6">
    <source>
        <dbReference type="Proteomes" id="UP001500618"/>
    </source>
</evidence>
<comment type="cofactor">
    <cofactor evidence="1">
        <name>FAD</name>
        <dbReference type="ChEBI" id="CHEBI:57692"/>
    </cofactor>
</comment>
<proteinExistence type="predicted"/>
<organism evidence="5 6">
    <name type="scientific">Fodinicola feengrottensis</name>
    <dbReference type="NCBI Taxonomy" id="435914"/>
    <lineage>
        <taxon>Bacteria</taxon>
        <taxon>Bacillati</taxon>
        <taxon>Actinomycetota</taxon>
        <taxon>Actinomycetes</taxon>
        <taxon>Mycobacteriales</taxon>
        <taxon>Fodinicola</taxon>
    </lineage>
</organism>
<evidence type="ECO:0000256" key="3">
    <source>
        <dbReference type="ARBA" id="ARBA00022827"/>
    </source>
</evidence>
<dbReference type="InterPro" id="IPR036188">
    <property type="entry name" value="FAD/NAD-bd_sf"/>
</dbReference>
<keyword evidence="5" id="KW-0503">Monooxygenase</keyword>
<keyword evidence="2" id="KW-0285">Flavoprotein</keyword>
<dbReference type="Gene3D" id="3.30.70.2450">
    <property type="match status" value="1"/>
</dbReference>
<dbReference type="Pfam" id="PF21274">
    <property type="entry name" value="Rng_hyd_C"/>
    <property type="match status" value="1"/>
</dbReference>
<reference evidence="5 6" key="1">
    <citation type="journal article" date="2019" name="Int. J. Syst. Evol. Microbiol.">
        <title>The Global Catalogue of Microorganisms (GCM) 10K type strain sequencing project: providing services to taxonomists for standard genome sequencing and annotation.</title>
        <authorList>
            <consortium name="The Broad Institute Genomics Platform"/>
            <consortium name="The Broad Institute Genome Sequencing Center for Infectious Disease"/>
            <person name="Wu L."/>
            <person name="Ma J."/>
        </authorList>
    </citation>
    <scope>NUCLEOTIDE SEQUENCE [LARGE SCALE GENOMIC DNA]</scope>
    <source>
        <strain evidence="5 6">JCM 14718</strain>
    </source>
</reference>
<dbReference type="PANTHER" id="PTHR43004:SF19">
    <property type="entry name" value="BINDING MONOOXYGENASE, PUTATIVE (JCVI)-RELATED"/>
    <property type="match status" value="1"/>
</dbReference>
<dbReference type="SUPFAM" id="SSF51905">
    <property type="entry name" value="FAD/NAD(P)-binding domain"/>
    <property type="match status" value="1"/>
</dbReference>
<dbReference type="PRINTS" id="PR00420">
    <property type="entry name" value="RNGMNOXGNASE"/>
</dbReference>
<evidence type="ECO:0000313" key="5">
    <source>
        <dbReference type="EMBL" id="GAA1661617.1"/>
    </source>
</evidence>